<protein>
    <submittedName>
        <fullName evidence="1">24462_t:CDS:1</fullName>
    </submittedName>
</protein>
<dbReference type="InterPro" id="IPR011333">
    <property type="entry name" value="SKP1/BTB/POZ_sf"/>
</dbReference>
<organism evidence="1 2">
    <name type="scientific">Dentiscutata erythropus</name>
    <dbReference type="NCBI Taxonomy" id="1348616"/>
    <lineage>
        <taxon>Eukaryota</taxon>
        <taxon>Fungi</taxon>
        <taxon>Fungi incertae sedis</taxon>
        <taxon>Mucoromycota</taxon>
        <taxon>Glomeromycotina</taxon>
        <taxon>Glomeromycetes</taxon>
        <taxon>Diversisporales</taxon>
        <taxon>Gigasporaceae</taxon>
        <taxon>Dentiscutata</taxon>
    </lineage>
</organism>
<reference evidence="1" key="1">
    <citation type="submission" date="2021-06" db="EMBL/GenBank/DDBJ databases">
        <authorList>
            <person name="Kallberg Y."/>
            <person name="Tangrot J."/>
            <person name="Rosling A."/>
        </authorList>
    </citation>
    <scope>NUCLEOTIDE SEQUENCE</scope>
    <source>
        <strain evidence="1">MA453B</strain>
    </source>
</reference>
<dbReference type="AlphaFoldDB" id="A0A9N9K6V4"/>
<gene>
    <name evidence="1" type="ORF">DERYTH_LOCUS25529</name>
</gene>
<evidence type="ECO:0000313" key="1">
    <source>
        <dbReference type="EMBL" id="CAG8811857.1"/>
    </source>
</evidence>
<comment type="caution">
    <text evidence="1">The sequence shown here is derived from an EMBL/GenBank/DDBJ whole genome shotgun (WGS) entry which is preliminary data.</text>
</comment>
<dbReference type="EMBL" id="CAJVPY010048058">
    <property type="protein sequence ID" value="CAG8811857.1"/>
    <property type="molecule type" value="Genomic_DNA"/>
</dbReference>
<dbReference type="OrthoDB" id="2410113at2759"/>
<proteinExistence type="predicted"/>
<sequence length="127" mass="15096">MSTKSTVHYYDDGDILIVVQDTTFRIHRNLIVLASKIHRYQFSKIFLYPHKFIAISWANISNFLQLADKYEINSVIEASKLFLETNFREQPSLAFVLADRFRFPYVYKESSKLVFDILPTFHQSQYF</sequence>
<evidence type="ECO:0000313" key="2">
    <source>
        <dbReference type="Proteomes" id="UP000789405"/>
    </source>
</evidence>
<dbReference type="SUPFAM" id="SSF54695">
    <property type="entry name" value="POZ domain"/>
    <property type="match status" value="1"/>
</dbReference>
<accession>A0A9N9K6V4</accession>
<keyword evidence="2" id="KW-1185">Reference proteome</keyword>
<dbReference type="Proteomes" id="UP000789405">
    <property type="component" value="Unassembled WGS sequence"/>
</dbReference>
<name>A0A9N9K6V4_9GLOM</name>